<proteinExistence type="predicted"/>
<dbReference type="Proteomes" id="UP001055879">
    <property type="component" value="Linkage Group LG04"/>
</dbReference>
<keyword evidence="2" id="KW-1185">Reference proteome</keyword>
<comment type="caution">
    <text evidence="1">The sequence shown here is derived from an EMBL/GenBank/DDBJ whole genome shotgun (WGS) entry which is preliminary data.</text>
</comment>
<dbReference type="EMBL" id="CM042050">
    <property type="protein sequence ID" value="KAI3735676.1"/>
    <property type="molecule type" value="Genomic_DNA"/>
</dbReference>
<gene>
    <name evidence="1" type="ORF">L6452_15184</name>
</gene>
<accession>A0ACB9CN28</accession>
<evidence type="ECO:0000313" key="2">
    <source>
        <dbReference type="Proteomes" id="UP001055879"/>
    </source>
</evidence>
<reference evidence="1 2" key="2">
    <citation type="journal article" date="2022" name="Mol. Ecol. Resour.">
        <title>The genomes of chicory, endive, great burdock and yacon provide insights into Asteraceae paleo-polyploidization history and plant inulin production.</title>
        <authorList>
            <person name="Fan W."/>
            <person name="Wang S."/>
            <person name="Wang H."/>
            <person name="Wang A."/>
            <person name="Jiang F."/>
            <person name="Liu H."/>
            <person name="Zhao H."/>
            <person name="Xu D."/>
            <person name="Zhang Y."/>
        </authorList>
    </citation>
    <scope>NUCLEOTIDE SEQUENCE [LARGE SCALE GENOMIC DNA]</scope>
    <source>
        <strain evidence="2">cv. Niubang</strain>
    </source>
</reference>
<name>A0ACB9CN28_ARCLA</name>
<organism evidence="1 2">
    <name type="scientific">Arctium lappa</name>
    <name type="common">Greater burdock</name>
    <name type="synonym">Lappa major</name>
    <dbReference type="NCBI Taxonomy" id="4217"/>
    <lineage>
        <taxon>Eukaryota</taxon>
        <taxon>Viridiplantae</taxon>
        <taxon>Streptophyta</taxon>
        <taxon>Embryophyta</taxon>
        <taxon>Tracheophyta</taxon>
        <taxon>Spermatophyta</taxon>
        <taxon>Magnoliopsida</taxon>
        <taxon>eudicotyledons</taxon>
        <taxon>Gunneridae</taxon>
        <taxon>Pentapetalae</taxon>
        <taxon>asterids</taxon>
        <taxon>campanulids</taxon>
        <taxon>Asterales</taxon>
        <taxon>Asteraceae</taxon>
        <taxon>Carduoideae</taxon>
        <taxon>Cardueae</taxon>
        <taxon>Arctiinae</taxon>
        <taxon>Arctium</taxon>
    </lineage>
</organism>
<evidence type="ECO:0000313" key="1">
    <source>
        <dbReference type="EMBL" id="KAI3735676.1"/>
    </source>
</evidence>
<protein>
    <submittedName>
        <fullName evidence="1">Uncharacterized protein</fullName>
    </submittedName>
</protein>
<reference evidence="2" key="1">
    <citation type="journal article" date="2022" name="Mol. Ecol. Resour.">
        <title>The genomes of chicory, endive, great burdock and yacon provide insights into Asteraceae palaeo-polyploidization history and plant inulin production.</title>
        <authorList>
            <person name="Fan W."/>
            <person name="Wang S."/>
            <person name="Wang H."/>
            <person name="Wang A."/>
            <person name="Jiang F."/>
            <person name="Liu H."/>
            <person name="Zhao H."/>
            <person name="Xu D."/>
            <person name="Zhang Y."/>
        </authorList>
    </citation>
    <scope>NUCLEOTIDE SEQUENCE [LARGE SCALE GENOMIC DNA]</scope>
    <source>
        <strain evidence="2">cv. Niubang</strain>
    </source>
</reference>
<sequence length="140" mass="15371">MTGGEILAGAVGKTAEVLAGGIRKTISPYDITSLDNPGLSNVSASRIKFKTLAESSEDVEWAKRHDDDRKGGDDDMDMLDDNNIGEEDNDDNTSLEEDNTSLGENIENHHDQDEMLGKGHRKRQPDIVIPMNSSNLNTRM</sequence>